<dbReference type="OrthoDB" id="2624054at2"/>
<dbReference type="Proteomes" id="UP000239549">
    <property type="component" value="Unassembled WGS sequence"/>
</dbReference>
<evidence type="ECO:0000256" key="3">
    <source>
        <dbReference type="ARBA" id="ARBA00022989"/>
    </source>
</evidence>
<comment type="caution">
    <text evidence="6">The sequence shown here is derived from an EMBL/GenBank/DDBJ whole genome shotgun (WGS) entry which is preliminary data.</text>
</comment>
<gene>
    <name evidence="6" type="ORF">DCCM_4609</name>
</gene>
<feature type="transmembrane region" description="Helical" evidence="5">
    <location>
        <begin position="99"/>
        <end position="121"/>
    </location>
</feature>
<keyword evidence="2 5" id="KW-0812">Transmembrane</keyword>
<sequence>MDNLYNLFTNIINNHAAQLGGIFLGVLTYLVAPTAAFYALWIAVVIDLLTRLVALSVKYGGFWQATRQSQISSKKMFHGTAIKIAAYFFMTVLAHQSKYIVEIEAVPVLFSSIIYCLLFLVEVHSIIENLIDAGAEDLKPLLLRFKREKTRVMQGGKDTLDDIQYDGVKKDKQISG</sequence>
<evidence type="ECO:0000313" key="7">
    <source>
        <dbReference type="Proteomes" id="UP000239549"/>
    </source>
</evidence>
<dbReference type="AlphaFoldDB" id="A0A2L2XH58"/>
<feature type="transmembrane region" description="Helical" evidence="5">
    <location>
        <begin position="76"/>
        <end position="93"/>
    </location>
</feature>
<evidence type="ECO:0008006" key="8">
    <source>
        <dbReference type="Google" id="ProtNLM"/>
    </source>
</evidence>
<name>A0A2L2XH58_9FIRM</name>
<dbReference type="RefSeq" id="WP_104373551.1">
    <property type="nucleotide sequence ID" value="NZ_BFAV01000172.1"/>
</dbReference>
<dbReference type="EMBL" id="BFAV01000172">
    <property type="protein sequence ID" value="GBF35480.1"/>
    <property type="molecule type" value="Genomic_DNA"/>
</dbReference>
<evidence type="ECO:0000256" key="2">
    <source>
        <dbReference type="ARBA" id="ARBA00022692"/>
    </source>
</evidence>
<feature type="transmembrane region" description="Helical" evidence="5">
    <location>
        <begin position="12"/>
        <end position="32"/>
    </location>
</feature>
<accession>A0A2L2XH58</accession>
<dbReference type="GO" id="GO:0016020">
    <property type="term" value="C:membrane"/>
    <property type="evidence" value="ECO:0007669"/>
    <property type="project" value="UniProtKB-SubCell"/>
</dbReference>
<comment type="subcellular location">
    <subcellularLocation>
        <location evidence="1">Membrane</location>
        <topology evidence="1">Multi-pass membrane protein</topology>
    </subcellularLocation>
</comment>
<reference evidence="7" key="1">
    <citation type="submission" date="2018-02" db="EMBL/GenBank/DDBJ databases">
        <title>Genome sequence of Desulfocucumis palustris strain NAW-5.</title>
        <authorList>
            <person name="Watanabe M."/>
            <person name="Kojima H."/>
            <person name="Fukui M."/>
        </authorList>
    </citation>
    <scope>NUCLEOTIDE SEQUENCE [LARGE SCALE GENOMIC DNA]</scope>
    <source>
        <strain evidence="7">NAW-5</strain>
    </source>
</reference>
<protein>
    <recommendedName>
        <fullName evidence="8">Holin</fullName>
    </recommendedName>
</protein>
<keyword evidence="4 5" id="KW-0472">Membrane</keyword>
<evidence type="ECO:0000256" key="4">
    <source>
        <dbReference type="ARBA" id="ARBA00023136"/>
    </source>
</evidence>
<dbReference type="Pfam" id="PF05105">
    <property type="entry name" value="Phage_holin_4_1"/>
    <property type="match status" value="1"/>
</dbReference>
<evidence type="ECO:0000256" key="1">
    <source>
        <dbReference type="ARBA" id="ARBA00004141"/>
    </source>
</evidence>
<keyword evidence="3 5" id="KW-1133">Transmembrane helix</keyword>
<evidence type="ECO:0000256" key="5">
    <source>
        <dbReference type="SAM" id="Phobius"/>
    </source>
</evidence>
<evidence type="ECO:0000313" key="6">
    <source>
        <dbReference type="EMBL" id="GBF35480.1"/>
    </source>
</evidence>
<organism evidence="6 7">
    <name type="scientific">Desulfocucumis palustris</name>
    <dbReference type="NCBI Taxonomy" id="1898651"/>
    <lineage>
        <taxon>Bacteria</taxon>
        <taxon>Bacillati</taxon>
        <taxon>Bacillota</taxon>
        <taxon>Clostridia</taxon>
        <taxon>Eubacteriales</taxon>
        <taxon>Desulfocucumaceae</taxon>
        <taxon>Desulfocucumis</taxon>
    </lineage>
</organism>
<keyword evidence="7" id="KW-1185">Reference proteome</keyword>
<proteinExistence type="predicted"/>
<dbReference type="InterPro" id="IPR006480">
    <property type="entry name" value="Phage_holin_4_1"/>
</dbReference>